<dbReference type="Gramene" id="KQK92458">
    <property type="protein sequence ID" value="KQK92458"/>
    <property type="gene ID" value="SETIT_040608mg"/>
</dbReference>
<name>K4ANW0_SETIT</name>
<dbReference type="HOGENOM" id="CLU_3000089_0_0_1"/>
<reference evidence="2" key="1">
    <citation type="journal article" date="2012" name="Nat. Biotechnol.">
        <title>Reference genome sequence of the model plant Setaria.</title>
        <authorList>
            <person name="Bennetzen J.L."/>
            <person name="Schmutz J."/>
            <person name="Wang H."/>
            <person name="Percifield R."/>
            <person name="Hawkins J."/>
            <person name="Pontaroli A.C."/>
            <person name="Estep M."/>
            <person name="Feng L."/>
            <person name="Vaughn J.N."/>
            <person name="Grimwood J."/>
            <person name="Jenkins J."/>
            <person name="Barry K."/>
            <person name="Lindquist E."/>
            <person name="Hellsten U."/>
            <person name="Deshpande S."/>
            <person name="Wang X."/>
            <person name="Wu X."/>
            <person name="Mitros T."/>
            <person name="Triplett J."/>
            <person name="Yang X."/>
            <person name="Ye C.Y."/>
            <person name="Mauro-Herrera M."/>
            <person name="Wang L."/>
            <person name="Li P."/>
            <person name="Sharma M."/>
            <person name="Sharma R."/>
            <person name="Ronald P.C."/>
            <person name="Panaud O."/>
            <person name="Kellogg E.A."/>
            <person name="Brutnell T.P."/>
            <person name="Doust A.N."/>
            <person name="Tuskan G.A."/>
            <person name="Rokhsar D."/>
            <person name="Devos K.M."/>
        </authorList>
    </citation>
    <scope>NUCLEOTIDE SEQUENCE [LARGE SCALE GENOMIC DNA]</scope>
    <source>
        <strain evidence="2">cv. Yugu1</strain>
    </source>
</reference>
<evidence type="ECO:0000313" key="1">
    <source>
        <dbReference type="EnsemblPlants" id="KQK92458"/>
    </source>
</evidence>
<dbReference type="AlphaFoldDB" id="K4ANW0"/>
<keyword evidence="2" id="KW-1185">Reference proteome</keyword>
<organism evidence="1 2">
    <name type="scientific">Setaria italica</name>
    <name type="common">Foxtail millet</name>
    <name type="synonym">Panicum italicum</name>
    <dbReference type="NCBI Taxonomy" id="4555"/>
    <lineage>
        <taxon>Eukaryota</taxon>
        <taxon>Viridiplantae</taxon>
        <taxon>Streptophyta</taxon>
        <taxon>Embryophyta</taxon>
        <taxon>Tracheophyta</taxon>
        <taxon>Spermatophyta</taxon>
        <taxon>Magnoliopsida</taxon>
        <taxon>Liliopsida</taxon>
        <taxon>Poales</taxon>
        <taxon>Poaceae</taxon>
        <taxon>PACMAD clade</taxon>
        <taxon>Panicoideae</taxon>
        <taxon>Panicodae</taxon>
        <taxon>Paniceae</taxon>
        <taxon>Cenchrinae</taxon>
        <taxon>Setaria</taxon>
    </lineage>
</organism>
<dbReference type="EMBL" id="AGNK02006123">
    <property type="status" value="NOT_ANNOTATED_CDS"/>
    <property type="molecule type" value="Genomic_DNA"/>
</dbReference>
<dbReference type="Proteomes" id="UP000004995">
    <property type="component" value="Unassembled WGS sequence"/>
</dbReference>
<sequence>MKNLHPTAFHLFSSLTPSLALYLLKPSIFLFPEPYQQTDFYEITETKTCSMIEQYAL</sequence>
<reference evidence="1" key="2">
    <citation type="submission" date="2018-08" db="UniProtKB">
        <authorList>
            <consortium name="EnsemblPlants"/>
        </authorList>
    </citation>
    <scope>IDENTIFICATION</scope>
    <source>
        <strain evidence="1">Yugu1</strain>
    </source>
</reference>
<accession>K4ANW0</accession>
<proteinExistence type="predicted"/>
<protein>
    <submittedName>
        <fullName evidence="1">Uncharacterized protein</fullName>
    </submittedName>
</protein>
<dbReference type="InParanoid" id="K4ANW0"/>
<evidence type="ECO:0000313" key="2">
    <source>
        <dbReference type="Proteomes" id="UP000004995"/>
    </source>
</evidence>
<dbReference type="EnsemblPlants" id="KQK92458">
    <property type="protein sequence ID" value="KQK92458"/>
    <property type="gene ID" value="SETIT_040608mg"/>
</dbReference>